<evidence type="ECO:0000313" key="2">
    <source>
        <dbReference type="EMBL" id="MDT0496728.1"/>
    </source>
</evidence>
<protein>
    <submittedName>
        <fullName evidence="2">Uncharacterized protein</fullName>
    </submittedName>
</protein>
<organism evidence="2 3">
    <name type="scientific">Banduia mediterranea</name>
    <dbReference type="NCBI Taxonomy" id="3075609"/>
    <lineage>
        <taxon>Bacteria</taxon>
        <taxon>Pseudomonadati</taxon>
        <taxon>Pseudomonadota</taxon>
        <taxon>Gammaproteobacteria</taxon>
        <taxon>Nevskiales</taxon>
        <taxon>Algiphilaceae</taxon>
        <taxon>Banduia</taxon>
    </lineage>
</organism>
<sequence>MSTSQGSANWSGDLKSGSGSISTLSGALKEARIPSPNASKAKPASTRNN</sequence>
<dbReference type="EMBL" id="JAVRIC010000005">
    <property type="protein sequence ID" value="MDT0496728.1"/>
    <property type="molecule type" value="Genomic_DNA"/>
</dbReference>
<accession>A0ABU2WFT3</accession>
<comment type="caution">
    <text evidence="2">The sequence shown here is derived from an EMBL/GenBank/DDBJ whole genome shotgun (WGS) entry which is preliminary data.</text>
</comment>
<feature type="compositionally biased region" description="Polar residues" evidence="1">
    <location>
        <begin position="1"/>
        <end position="10"/>
    </location>
</feature>
<evidence type="ECO:0000256" key="1">
    <source>
        <dbReference type="SAM" id="MobiDB-lite"/>
    </source>
</evidence>
<evidence type="ECO:0000313" key="3">
    <source>
        <dbReference type="Proteomes" id="UP001254608"/>
    </source>
</evidence>
<proteinExistence type="predicted"/>
<dbReference type="Proteomes" id="UP001254608">
    <property type="component" value="Unassembled WGS sequence"/>
</dbReference>
<gene>
    <name evidence="2" type="ORF">RM530_05040</name>
</gene>
<reference evidence="2 3" key="1">
    <citation type="submission" date="2023-09" db="EMBL/GenBank/DDBJ databases">
        <authorList>
            <person name="Rey-Velasco X."/>
        </authorList>
    </citation>
    <scope>NUCLEOTIDE SEQUENCE [LARGE SCALE GENOMIC DNA]</scope>
    <source>
        <strain evidence="2 3">W345</strain>
    </source>
</reference>
<keyword evidence="3" id="KW-1185">Reference proteome</keyword>
<name>A0ABU2WFT3_9GAMM</name>
<feature type="region of interest" description="Disordered" evidence="1">
    <location>
        <begin position="1"/>
        <end position="49"/>
    </location>
</feature>